<reference evidence="4 5" key="1">
    <citation type="submission" date="2024-09" db="EMBL/GenBank/DDBJ databases">
        <authorList>
            <person name="Sun Q."/>
            <person name="Mori K."/>
        </authorList>
    </citation>
    <scope>NUCLEOTIDE SEQUENCE [LARGE SCALE GENOMIC DNA]</scope>
    <source>
        <strain evidence="4 5">JCM 6917</strain>
    </source>
</reference>
<dbReference type="CDD" id="cd16936">
    <property type="entry name" value="HATPase_RsbW-like"/>
    <property type="match status" value="1"/>
</dbReference>
<dbReference type="PANTHER" id="PTHR35526">
    <property type="entry name" value="ANTI-SIGMA-F FACTOR RSBW-RELATED"/>
    <property type="match status" value="1"/>
</dbReference>
<dbReference type="InterPro" id="IPR050267">
    <property type="entry name" value="Anti-sigma-factor_SerPK"/>
</dbReference>
<evidence type="ECO:0000313" key="5">
    <source>
        <dbReference type="Proteomes" id="UP001589709"/>
    </source>
</evidence>
<dbReference type="PANTHER" id="PTHR35526:SF3">
    <property type="entry name" value="ANTI-SIGMA-F FACTOR RSBW"/>
    <property type="match status" value="1"/>
</dbReference>
<feature type="domain" description="Histidine kinase/HSP90-like ATPase" evidence="3">
    <location>
        <begin position="35"/>
        <end position="144"/>
    </location>
</feature>
<sequence length="158" mass="16505">MDRTDVAAPAHPGHRTPGNGHPAASVRTAAEARAHARSVVLGEWNSASRTAREQDVVDLQLVVSELVSNAVRHGGGLAGFEAAATAQGVRLAVRDHSAAVPAAAFGPGDLPGDHRGSGYGWPLIIRLARDISVEPRPEGGKTIRVLIPLRAEEDRRAG</sequence>
<keyword evidence="1" id="KW-0808">Transferase</keyword>
<dbReference type="RefSeq" id="WP_381350339.1">
    <property type="nucleotide sequence ID" value="NZ_JBHMCY010000094.1"/>
</dbReference>
<organism evidence="4 5">
    <name type="scientific">Streptomyces cinereospinus</name>
    <dbReference type="NCBI Taxonomy" id="285561"/>
    <lineage>
        <taxon>Bacteria</taxon>
        <taxon>Bacillati</taxon>
        <taxon>Actinomycetota</taxon>
        <taxon>Actinomycetes</taxon>
        <taxon>Kitasatosporales</taxon>
        <taxon>Streptomycetaceae</taxon>
        <taxon>Streptomyces</taxon>
    </lineage>
</organism>
<keyword evidence="1" id="KW-0418">Kinase</keyword>
<comment type="caution">
    <text evidence="4">The sequence shown here is derived from an EMBL/GenBank/DDBJ whole genome shotgun (WGS) entry which is preliminary data.</text>
</comment>
<protein>
    <submittedName>
        <fullName evidence="4">ATP-binding protein</fullName>
    </submittedName>
</protein>
<accession>A0ABV5NA50</accession>
<dbReference type="EMBL" id="JBHMCY010000094">
    <property type="protein sequence ID" value="MFB9467173.1"/>
    <property type="molecule type" value="Genomic_DNA"/>
</dbReference>
<proteinExistence type="predicted"/>
<evidence type="ECO:0000259" key="3">
    <source>
        <dbReference type="Pfam" id="PF13581"/>
    </source>
</evidence>
<dbReference type="Proteomes" id="UP001589709">
    <property type="component" value="Unassembled WGS sequence"/>
</dbReference>
<evidence type="ECO:0000256" key="2">
    <source>
        <dbReference type="SAM" id="MobiDB-lite"/>
    </source>
</evidence>
<name>A0ABV5NA50_9ACTN</name>
<keyword evidence="5" id="KW-1185">Reference proteome</keyword>
<dbReference type="InterPro" id="IPR003594">
    <property type="entry name" value="HATPase_dom"/>
</dbReference>
<gene>
    <name evidence="4" type="ORF">ACFF45_31920</name>
</gene>
<dbReference type="Gene3D" id="3.30.565.10">
    <property type="entry name" value="Histidine kinase-like ATPase, C-terminal domain"/>
    <property type="match status" value="1"/>
</dbReference>
<keyword evidence="4" id="KW-0547">Nucleotide-binding</keyword>
<feature type="region of interest" description="Disordered" evidence="2">
    <location>
        <begin position="1"/>
        <end position="31"/>
    </location>
</feature>
<keyword evidence="1" id="KW-0723">Serine/threonine-protein kinase</keyword>
<dbReference type="GO" id="GO:0005524">
    <property type="term" value="F:ATP binding"/>
    <property type="evidence" value="ECO:0007669"/>
    <property type="project" value="UniProtKB-KW"/>
</dbReference>
<keyword evidence="4" id="KW-0067">ATP-binding</keyword>
<dbReference type="InterPro" id="IPR036890">
    <property type="entry name" value="HATPase_C_sf"/>
</dbReference>
<dbReference type="SUPFAM" id="SSF55874">
    <property type="entry name" value="ATPase domain of HSP90 chaperone/DNA topoisomerase II/histidine kinase"/>
    <property type="match status" value="1"/>
</dbReference>
<evidence type="ECO:0000256" key="1">
    <source>
        <dbReference type="ARBA" id="ARBA00022527"/>
    </source>
</evidence>
<dbReference type="Pfam" id="PF13581">
    <property type="entry name" value="HATPase_c_2"/>
    <property type="match status" value="1"/>
</dbReference>
<evidence type="ECO:0000313" key="4">
    <source>
        <dbReference type="EMBL" id="MFB9467173.1"/>
    </source>
</evidence>